<dbReference type="EMBL" id="AGCU01112852">
    <property type="status" value="NOT_ANNOTATED_CDS"/>
    <property type="molecule type" value="Genomic_DNA"/>
</dbReference>
<sequence>RSLVFTTCCFPLFSPHPGQLTVLPQEPLVEVGGSIQLNCSLDCPNGKVQWKGLDTSLGNILSTPSYSLLSVTHATVAMGGTQTCTGHCQGSSFQKKVDLQVYALPDTLQLETQPRALVAGEAGPSKVYPPSSLTLSWYQGDQRLHGTETEEESDEEELFSYHSELEVPGEKVTEGSAFRCEVALLPPGAERPFQRRAPLRSSRSPPTSPVSKPPLTTAWRPPRPSPPSPAPPRSAPAPPPGAAALTPAATGSPWPEQTTGGRSPGTASVCSLRIRPDPPEGTTGEALKITCEAECAVSV</sequence>
<dbReference type="SUPFAM" id="SSF48726">
    <property type="entry name" value="Immunoglobulin"/>
    <property type="match status" value="2"/>
</dbReference>
<dbReference type="InterPro" id="IPR007110">
    <property type="entry name" value="Ig-like_dom"/>
</dbReference>
<feature type="domain" description="Ig-like" evidence="13">
    <location>
        <begin position="64"/>
        <end position="182"/>
    </location>
</feature>
<dbReference type="SMART" id="SM00409">
    <property type="entry name" value="IG"/>
    <property type="match status" value="1"/>
</dbReference>
<dbReference type="EMBL" id="AGCU01112851">
    <property type="status" value="NOT_ANNOTATED_CDS"/>
    <property type="molecule type" value="Genomic_DNA"/>
</dbReference>
<feature type="compositionally biased region" description="Low complexity" evidence="12">
    <location>
        <begin position="242"/>
        <end position="253"/>
    </location>
</feature>
<feature type="compositionally biased region" description="Low complexity" evidence="12">
    <location>
        <begin position="195"/>
        <end position="205"/>
    </location>
</feature>
<evidence type="ECO:0000313" key="15">
    <source>
        <dbReference type="Proteomes" id="UP000007267"/>
    </source>
</evidence>
<dbReference type="PANTHER" id="PTHR14162:SF1">
    <property type="entry name" value="MUCOSAL ADDRESSIN CELL ADHESION MOLECULE 1"/>
    <property type="match status" value="1"/>
</dbReference>
<dbReference type="GeneTree" id="ENSGT00510000049549"/>
<keyword evidence="6" id="KW-0130">Cell adhesion</keyword>
<dbReference type="GO" id="GO:0098640">
    <property type="term" value="F:integrin binding involved in cell-matrix adhesion"/>
    <property type="evidence" value="ECO:0007669"/>
    <property type="project" value="InterPro"/>
</dbReference>
<dbReference type="eggNOG" id="ENOG502SR0W">
    <property type="taxonomic scope" value="Eukaryota"/>
</dbReference>
<dbReference type="Proteomes" id="UP000007267">
    <property type="component" value="Unassembled WGS sequence"/>
</dbReference>
<evidence type="ECO:0000256" key="8">
    <source>
        <dbReference type="ARBA" id="ARBA00023136"/>
    </source>
</evidence>
<dbReference type="GO" id="GO:0007229">
    <property type="term" value="P:integrin-mediated signaling pathway"/>
    <property type="evidence" value="ECO:0007669"/>
    <property type="project" value="InterPro"/>
</dbReference>
<dbReference type="InterPro" id="IPR003597">
    <property type="entry name" value="Ig_C1-set"/>
</dbReference>
<evidence type="ECO:0000256" key="3">
    <source>
        <dbReference type="ARBA" id="ARBA00022692"/>
    </source>
</evidence>
<reference evidence="14" key="3">
    <citation type="submission" date="2025-08" db="UniProtKB">
        <authorList>
            <consortium name="Ensembl"/>
        </authorList>
    </citation>
    <scope>IDENTIFICATION</scope>
</reference>
<organism evidence="14 15">
    <name type="scientific">Pelodiscus sinensis</name>
    <name type="common">Chinese softshell turtle</name>
    <name type="synonym">Trionyx sinensis</name>
    <dbReference type="NCBI Taxonomy" id="13735"/>
    <lineage>
        <taxon>Eukaryota</taxon>
        <taxon>Metazoa</taxon>
        <taxon>Chordata</taxon>
        <taxon>Craniata</taxon>
        <taxon>Vertebrata</taxon>
        <taxon>Euteleostomi</taxon>
        <taxon>Archelosauria</taxon>
        <taxon>Testudinata</taxon>
        <taxon>Testudines</taxon>
        <taxon>Cryptodira</taxon>
        <taxon>Trionychia</taxon>
        <taxon>Trionychidae</taxon>
        <taxon>Pelodiscus</taxon>
    </lineage>
</organism>
<feature type="compositionally biased region" description="Pro residues" evidence="12">
    <location>
        <begin position="221"/>
        <end position="241"/>
    </location>
</feature>
<accession>K7F6L1</accession>
<dbReference type="InterPro" id="IPR036179">
    <property type="entry name" value="Ig-like_dom_sf"/>
</dbReference>
<evidence type="ECO:0000313" key="14">
    <source>
        <dbReference type="Ensembl" id="ENSPSIP00000003671.1"/>
    </source>
</evidence>
<dbReference type="GO" id="GO:0016020">
    <property type="term" value="C:membrane"/>
    <property type="evidence" value="ECO:0007669"/>
    <property type="project" value="UniProtKB-SubCell"/>
</dbReference>
<feature type="region of interest" description="Disordered" evidence="12">
    <location>
        <begin position="189"/>
        <end position="285"/>
    </location>
</feature>
<evidence type="ECO:0000256" key="11">
    <source>
        <dbReference type="ARBA" id="ARBA00023319"/>
    </source>
</evidence>
<dbReference type="GO" id="GO:0034113">
    <property type="term" value="P:heterotypic cell-cell adhesion"/>
    <property type="evidence" value="ECO:0007669"/>
    <property type="project" value="TreeGrafter"/>
</dbReference>
<keyword evidence="5" id="KW-0677">Repeat</keyword>
<evidence type="ECO:0000256" key="6">
    <source>
        <dbReference type="ARBA" id="ARBA00022889"/>
    </source>
</evidence>
<comment type="subcellular location">
    <subcellularLocation>
        <location evidence="1">Membrane</location>
        <topology evidence="1">Single-pass type I membrane protein</topology>
    </subcellularLocation>
</comment>
<dbReference type="EMBL" id="AGCU01112850">
    <property type="status" value="NOT_ANNOTATED_CDS"/>
    <property type="molecule type" value="Genomic_DNA"/>
</dbReference>
<evidence type="ECO:0000256" key="5">
    <source>
        <dbReference type="ARBA" id="ARBA00022737"/>
    </source>
</evidence>
<evidence type="ECO:0000256" key="9">
    <source>
        <dbReference type="ARBA" id="ARBA00023157"/>
    </source>
</evidence>
<dbReference type="AlphaFoldDB" id="K7F6L1"/>
<evidence type="ECO:0000256" key="10">
    <source>
        <dbReference type="ARBA" id="ARBA00023180"/>
    </source>
</evidence>
<dbReference type="GO" id="GO:2000403">
    <property type="term" value="P:positive regulation of lymphocyte migration"/>
    <property type="evidence" value="ECO:0007669"/>
    <property type="project" value="InterPro"/>
</dbReference>
<keyword evidence="15" id="KW-1185">Reference proteome</keyword>
<dbReference type="FunFam" id="2.60.40.10:FF:000194">
    <property type="entry name" value="Intercellular adhesion molecule 1"/>
    <property type="match status" value="1"/>
</dbReference>
<dbReference type="InterPro" id="IPR013768">
    <property type="entry name" value="ICAM_N"/>
</dbReference>
<evidence type="ECO:0000256" key="2">
    <source>
        <dbReference type="ARBA" id="ARBA00005925"/>
    </source>
</evidence>
<keyword evidence="3" id="KW-0812">Transmembrane</keyword>
<name>K7F6L1_PELSI</name>
<dbReference type="OMA" id="RALRIEC"/>
<dbReference type="Pfam" id="PF03921">
    <property type="entry name" value="ICAM_N"/>
    <property type="match status" value="1"/>
</dbReference>
<evidence type="ECO:0000256" key="12">
    <source>
        <dbReference type="SAM" id="MobiDB-lite"/>
    </source>
</evidence>
<dbReference type="InterPro" id="IPR037413">
    <property type="entry name" value="MADCAM1"/>
</dbReference>
<comment type="similarity">
    <text evidence="2">Belongs to the immunoglobulin superfamily. ICAM family.</text>
</comment>
<reference evidence="14" key="4">
    <citation type="submission" date="2025-09" db="UniProtKB">
        <authorList>
            <consortium name="Ensembl"/>
        </authorList>
    </citation>
    <scope>IDENTIFICATION</scope>
</reference>
<dbReference type="Ensembl" id="ENSPSIT00000003691.1">
    <property type="protein sequence ID" value="ENSPSIP00000003671.1"/>
    <property type="gene ID" value="ENSPSIG00000003493.1"/>
</dbReference>
<reference evidence="15" key="2">
    <citation type="journal article" date="2013" name="Nat. Genet.">
        <title>The draft genomes of soft-shell turtle and green sea turtle yield insights into the development and evolution of the turtle-specific body plan.</title>
        <authorList>
            <person name="Wang Z."/>
            <person name="Pascual-Anaya J."/>
            <person name="Zadissa A."/>
            <person name="Li W."/>
            <person name="Niimura Y."/>
            <person name="Huang Z."/>
            <person name="Li C."/>
            <person name="White S."/>
            <person name="Xiong Z."/>
            <person name="Fang D."/>
            <person name="Wang B."/>
            <person name="Ming Y."/>
            <person name="Chen Y."/>
            <person name="Zheng Y."/>
            <person name="Kuraku S."/>
            <person name="Pignatelli M."/>
            <person name="Herrero J."/>
            <person name="Beal K."/>
            <person name="Nozawa M."/>
            <person name="Li Q."/>
            <person name="Wang J."/>
            <person name="Zhang H."/>
            <person name="Yu L."/>
            <person name="Shigenobu S."/>
            <person name="Wang J."/>
            <person name="Liu J."/>
            <person name="Flicek P."/>
            <person name="Searle S."/>
            <person name="Wang J."/>
            <person name="Kuratani S."/>
            <person name="Yin Y."/>
            <person name="Aken B."/>
            <person name="Zhang G."/>
            <person name="Irie N."/>
        </authorList>
    </citation>
    <scope>NUCLEOTIDE SEQUENCE [LARGE SCALE GENOMIC DNA]</scope>
    <source>
        <strain evidence="15">Daiwa-1</strain>
    </source>
</reference>
<evidence type="ECO:0000256" key="7">
    <source>
        <dbReference type="ARBA" id="ARBA00022989"/>
    </source>
</evidence>
<reference evidence="15" key="1">
    <citation type="submission" date="2011-10" db="EMBL/GenBank/DDBJ databases">
        <authorList>
            <consortium name="Soft-shell Turtle Genome Consortium"/>
        </authorList>
    </citation>
    <scope>NUCLEOTIDE SEQUENCE [LARGE SCALE GENOMIC DNA]</scope>
    <source>
        <strain evidence="15">Daiwa-1</strain>
    </source>
</reference>
<dbReference type="PRINTS" id="PR01472">
    <property type="entry name" value="ICAMVCAM1"/>
</dbReference>
<dbReference type="InterPro" id="IPR003987">
    <property type="entry name" value="ICAM_VCAM_N"/>
</dbReference>
<dbReference type="Pfam" id="PF07654">
    <property type="entry name" value="C1-set"/>
    <property type="match status" value="1"/>
</dbReference>
<keyword evidence="4" id="KW-0732">Signal</keyword>
<dbReference type="InterPro" id="IPR013783">
    <property type="entry name" value="Ig-like_fold"/>
</dbReference>
<proteinExistence type="inferred from homology"/>
<dbReference type="PANTHER" id="PTHR14162">
    <property type="entry name" value="MUCOSAL ADDRESSIN CELL ADHESION MOLECULE-1"/>
    <property type="match status" value="1"/>
</dbReference>
<dbReference type="InterPro" id="IPR003599">
    <property type="entry name" value="Ig_sub"/>
</dbReference>
<dbReference type="HOGENOM" id="CLU_932380_0_0_1"/>
<evidence type="ECO:0000259" key="13">
    <source>
        <dbReference type="PROSITE" id="PS50835"/>
    </source>
</evidence>
<evidence type="ECO:0000256" key="4">
    <source>
        <dbReference type="ARBA" id="ARBA00022729"/>
    </source>
</evidence>
<keyword evidence="10" id="KW-0325">Glycoprotein</keyword>
<evidence type="ECO:0000256" key="1">
    <source>
        <dbReference type="ARBA" id="ARBA00004479"/>
    </source>
</evidence>
<feature type="compositionally biased region" description="Polar residues" evidence="12">
    <location>
        <begin position="255"/>
        <end position="269"/>
    </location>
</feature>
<keyword evidence="7" id="KW-1133">Transmembrane helix</keyword>
<protein>
    <submittedName>
        <fullName evidence="14">Mucosal vascular addressin cell adhesion molecule 1</fullName>
    </submittedName>
</protein>
<dbReference type="GO" id="GO:0050901">
    <property type="term" value="P:leukocyte tethering or rolling"/>
    <property type="evidence" value="ECO:0007669"/>
    <property type="project" value="TreeGrafter"/>
</dbReference>
<keyword evidence="8" id="KW-0472">Membrane</keyword>
<dbReference type="Gene3D" id="2.60.40.10">
    <property type="entry name" value="Immunoglobulins"/>
    <property type="match status" value="2"/>
</dbReference>
<keyword evidence="11" id="KW-0393">Immunoglobulin domain</keyword>
<keyword evidence="9" id="KW-1015">Disulfide bond</keyword>
<dbReference type="PROSITE" id="PS50835">
    <property type="entry name" value="IG_LIKE"/>
    <property type="match status" value="1"/>
</dbReference>